<dbReference type="PANTHER" id="PTHR19325:SF575">
    <property type="entry name" value="LOCOMOTION-RELATED PROTEIN HIKARU GENKI"/>
    <property type="match status" value="1"/>
</dbReference>
<feature type="non-terminal residue" evidence="8">
    <location>
        <position position="1"/>
    </location>
</feature>
<dbReference type="GO" id="GO:0016020">
    <property type="term" value="C:membrane"/>
    <property type="evidence" value="ECO:0007669"/>
    <property type="project" value="InterPro"/>
</dbReference>
<dbReference type="Gene3D" id="2.10.70.10">
    <property type="entry name" value="Complement Module, domain 1"/>
    <property type="match status" value="5"/>
</dbReference>
<feature type="domain" description="Sushi" evidence="7">
    <location>
        <begin position="243"/>
        <end position="310"/>
    </location>
</feature>
<feature type="disulfide bond" evidence="5">
    <location>
        <begin position="213"/>
        <end position="240"/>
    </location>
</feature>
<feature type="domain" description="G-protein coupled receptors family 2 profile 1" evidence="6">
    <location>
        <begin position="110"/>
        <end position="191"/>
    </location>
</feature>
<proteinExistence type="predicted"/>
<comment type="caution">
    <text evidence="8">The sequence shown here is derived from an EMBL/GenBank/DDBJ whole genome shotgun (WGS) entry which is preliminary data.</text>
</comment>
<feature type="disulfide bond" evidence="5">
    <location>
        <begin position="97"/>
        <end position="124"/>
    </location>
</feature>
<sequence length="390" mass="43296">CTQPASLVFHERVQQGEEWQAEFPVGTTLTYRCGQGFTPKDTDTWNATCLKKENGSLYWDIGQHDCAPVSCGHPGDVDNGRLLDSVFVFPSRVRYECNKGYRLEGEANLYCQFDAQWNAPKPECHIVECGTLDDIPNGYVKFSGTAFGSKADYSCKRGFSLVGSGTRTCGAYGRWTDEPPLCEPVDCGKVEGITHGTLFLKETTFGSKATFSCIAGFRLVGNATLSCDADGHWSGEYPHCEEIWCSEEMLAQFTEQGGSVVVDDKPISGRQRANTTVRFICPPSSDLVGFNSSTCQETGAWLSEPPACKRRCVVNPGLGSQVLRNTSYRSQTEQQVETGIREYESDNTVFVKCIDGYHFKEKSLRNTSRTELPVRCRDGVWEPPEPWCTE</sequence>
<evidence type="ECO:0000259" key="7">
    <source>
        <dbReference type="PROSITE" id="PS50923"/>
    </source>
</evidence>
<comment type="caution">
    <text evidence="5">Lacks conserved residue(s) required for the propagation of feature annotation.</text>
</comment>
<keyword evidence="9" id="KW-1185">Reference proteome</keyword>
<organism evidence="8 9">
    <name type="scientific">Amblyomma americanum</name>
    <name type="common">Lone star tick</name>
    <dbReference type="NCBI Taxonomy" id="6943"/>
    <lineage>
        <taxon>Eukaryota</taxon>
        <taxon>Metazoa</taxon>
        <taxon>Ecdysozoa</taxon>
        <taxon>Arthropoda</taxon>
        <taxon>Chelicerata</taxon>
        <taxon>Arachnida</taxon>
        <taxon>Acari</taxon>
        <taxon>Parasitiformes</taxon>
        <taxon>Ixodida</taxon>
        <taxon>Ixodoidea</taxon>
        <taxon>Ixodidae</taxon>
        <taxon>Amblyomminae</taxon>
        <taxon>Amblyomma</taxon>
    </lineage>
</organism>
<dbReference type="InterPro" id="IPR035976">
    <property type="entry name" value="Sushi/SCR/CCP_sf"/>
</dbReference>
<dbReference type="PROSITE" id="PS50923">
    <property type="entry name" value="SUSHI"/>
    <property type="match status" value="5"/>
</dbReference>
<keyword evidence="4" id="KW-0325">Glycoprotein</keyword>
<dbReference type="CDD" id="cd00033">
    <property type="entry name" value="CCP"/>
    <property type="match status" value="4"/>
</dbReference>
<evidence type="ECO:0000256" key="4">
    <source>
        <dbReference type="ARBA" id="ARBA00023180"/>
    </source>
</evidence>
<feature type="disulfide bond" evidence="5">
    <location>
        <begin position="281"/>
        <end position="308"/>
    </location>
</feature>
<evidence type="ECO:0000259" key="6">
    <source>
        <dbReference type="PROSITE" id="PS50227"/>
    </source>
</evidence>
<feature type="disulfide bond" evidence="5">
    <location>
        <begin position="155"/>
        <end position="182"/>
    </location>
</feature>
<keyword evidence="1 5" id="KW-0768">Sushi</keyword>
<gene>
    <name evidence="8" type="ORF">V5799_015412</name>
</gene>
<dbReference type="PROSITE" id="PS50227">
    <property type="entry name" value="G_PROTEIN_RECEP_F2_3"/>
    <property type="match status" value="1"/>
</dbReference>
<evidence type="ECO:0000256" key="5">
    <source>
        <dbReference type="PROSITE-ProRule" id="PRU00302"/>
    </source>
</evidence>
<keyword evidence="3 5" id="KW-1015">Disulfide bond</keyword>
<evidence type="ECO:0000256" key="3">
    <source>
        <dbReference type="ARBA" id="ARBA00023157"/>
    </source>
</evidence>
<dbReference type="PANTHER" id="PTHR19325">
    <property type="entry name" value="COMPLEMENT COMPONENT-RELATED SUSHI DOMAIN-CONTAINING"/>
    <property type="match status" value="1"/>
</dbReference>
<dbReference type="InterPro" id="IPR050350">
    <property type="entry name" value="Compl-Cell_Adhes-Reg"/>
</dbReference>
<dbReference type="AlphaFoldDB" id="A0AAQ4F7T4"/>
<keyword evidence="2" id="KW-0677">Repeat</keyword>
<evidence type="ECO:0000313" key="9">
    <source>
        <dbReference type="Proteomes" id="UP001321473"/>
    </source>
</evidence>
<dbReference type="GO" id="GO:0004930">
    <property type="term" value="F:G protein-coupled receptor activity"/>
    <property type="evidence" value="ECO:0007669"/>
    <property type="project" value="InterPro"/>
</dbReference>
<dbReference type="Proteomes" id="UP001321473">
    <property type="component" value="Unassembled WGS sequence"/>
</dbReference>
<evidence type="ECO:0000256" key="1">
    <source>
        <dbReference type="ARBA" id="ARBA00022659"/>
    </source>
</evidence>
<dbReference type="SUPFAM" id="SSF57535">
    <property type="entry name" value="Complement control module/SCR domain"/>
    <property type="match status" value="6"/>
</dbReference>
<feature type="domain" description="Sushi" evidence="7">
    <location>
        <begin position="185"/>
        <end position="242"/>
    </location>
</feature>
<protein>
    <submittedName>
        <fullName evidence="8">Uncharacterized protein</fullName>
    </submittedName>
</protein>
<feature type="domain" description="Sushi" evidence="7">
    <location>
        <begin position="69"/>
        <end position="126"/>
    </location>
</feature>
<dbReference type="InterPro" id="IPR001879">
    <property type="entry name" value="GPCR_2_extracellular_dom"/>
</dbReference>
<evidence type="ECO:0000256" key="2">
    <source>
        <dbReference type="ARBA" id="ARBA00022737"/>
    </source>
</evidence>
<feature type="domain" description="Sushi" evidence="7">
    <location>
        <begin position="1"/>
        <end position="68"/>
    </location>
</feature>
<feature type="non-terminal residue" evidence="8">
    <location>
        <position position="390"/>
    </location>
</feature>
<dbReference type="Pfam" id="PF00084">
    <property type="entry name" value="Sushi"/>
    <property type="match status" value="5"/>
</dbReference>
<dbReference type="SMART" id="SM00032">
    <property type="entry name" value="CCP"/>
    <property type="match status" value="6"/>
</dbReference>
<dbReference type="InterPro" id="IPR000436">
    <property type="entry name" value="Sushi_SCR_CCP_dom"/>
</dbReference>
<name>A0AAQ4F7T4_AMBAM</name>
<evidence type="ECO:0000313" key="8">
    <source>
        <dbReference type="EMBL" id="KAK8783247.1"/>
    </source>
</evidence>
<accession>A0AAQ4F7T4</accession>
<dbReference type="EMBL" id="JARKHS020005749">
    <property type="protein sequence ID" value="KAK8783247.1"/>
    <property type="molecule type" value="Genomic_DNA"/>
</dbReference>
<feature type="domain" description="Sushi" evidence="7">
    <location>
        <begin position="127"/>
        <end position="184"/>
    </location>
</feature>
<reference evidence="8 9" key="1">
    <citation type="journal article" date="2023" name="Arcadia Sci">
        <title>De novo assembly of a long-read Amblyomma americanum tick genome.</title>
        <authorList>
            <person name="Chou S."/>
            <person name="Poskanzer K.E."/>
            <person name="Rollins M."/>
            <person name="Thuy-Boun P.S."/>
        </authorList>
    </citation>
    <scope>NUCLEOTIDE SEQUENCE [LARGE SCALE GENOMIC DNA]</scope>
    <source>
        <strain evidence="8">F_SG_1</strain>
        <tissue evidence="8">Salivary glands</tissue>
    </source>
</reference>